<dbReference type="GeneID" id="8856395"/>
<accession>D2W622</accession>
<sequence length="269" mass="31462">MRSVTRLVDPDKVIAFDKVTKDCQDNKPELNILIKSLGELNTTTNPLFSWLKEKREPKNIIKDFNLLAKAIDMHKSNDIIYCAFVRFGGEVLRYIGTTTDEISKRWEFKYDNSHKVQIAAVHKRSVALKAKSKFKSEFYTQTRAFRYLIMGVVEPEDILVVYTHYSSEIFKTNLVAHLENNYNNKESKYIRESLNGAISMKDKTLKINEVAEHMLSTRLTLNSMKTIFYVQRRIMKNPPSYYKKFGNHIPHFSVRSNLVILFEILENLH</sequence>
<dbReference type="KEGG" id="ngr:NAEGRDRAFT_54893"/>
<gene>
    <name evidence="1" type="ORF">NAEGRDRAFT_54893</name>
</gene>
<organism evidence="2">
    <name type="scientific">Naegleria gruberi</name>
    <name type="common">Amoeba</name>
    <dbReference type="NCBI Taxonomy" id="5762"/>
    <lineage>
        <taxon>Eukaryota</taxon>
        <taxon>Discoba</taxon>
        <taxon>Heterolobosea</taxon>
        <taxon>Tetramitia</taxon>
        <taxon>Eutetramitia</taxon>
        <taxon>Vahlkampfiidae</taxon>
        <taxon>Naegleria</taxon>
    </lineage>
</organism>
<keyword evidence="2" id="KW-1185">Reference proteome</keyword>
<dbReference type="RefSeq" id="XP_002668225.1">
    <property type="nucleotide sequence ID" value="XM_002668179.1"/>
</dbReference>
<dbReference type="InParanoid" id="D2W622"/>
<dbReference type="EMBL" id="GG739197">
    <property type="protein sequence ID" value="EFC35481.1"/>
    <property type="molecule type" value="Genomic_DNA"/>
</dbReference>
<reference evidence="1 2" key="1">
    <citation type="journal article" date="2010" name="Cell">
        <title>The genome of Naegleria gruberi illuminates early eukaryotic versatility.</title>
        <authorList>
            <person name="Fritz-Laylin L.K."/>
            <person name="Prochnik S.E."/>
            <person name="Ginger M.L."/>
            <person name="Dacks J.B."/>
            <person name="Carpenter M.L."/>
            <person name="Field M.C."/>
            <person name="Kuo A."/>
            <person name="Paredez A."/>
            <person name="Chapman J."/>
            <person name="Pham J."/>
            <person name="Shu S."/>
            <person name="Neupane R."/>
            <person name="Cipriano M."/>
            <person name="Mancuso J."/>
            <person name="Tu H."/>
            <person name="Salamov A."/>
            <person name="Lindquist E."/>
            <person name="Shapiro H."/>
            <person name="Lucas S."/>
            <person name="Grigoriev I.V."/>
            <person name="Cande W.Z."/>
            <person name="Fulton C."/>
            <person name="Rokhsar D.S."/>
            <person name="Dawson S.C."/>
        </authorList>
    </citation>
    <scope>NUCLEOTIDE SEQUENCE [LARGE SCALE GENOMIC DNA]</scope>
    <source>
        <strain evidence="1 2">NEG-M</strain>
    </source>
</reference>
<name>D2W622_NAEGR</name>
<evidence type="ECO:0000313" key="2">
    <source>
        <dbReference type="Proteomes" id="UP000006671"/>
    </source>
</evidence>
<evidence type="ECO:0000313" key="1">
    <source>
        <dbReference type="EMBL" id="EFC35481.1"/>
    </source>
</evidence>
<dbReference type="Proteomes" id="UP000006671">
    <property type="component" value="Unassembled WGS sequence"/>
</dbReference>
<dbReference type="AlphaFoldDB" id="D2W622"/>
<protein>
    <submittedName>
        <fullName evidence="1">Predicted protein</fullName>
    </submittedName>
</protein>
<proteinExistence type="predicted"/>
<dbReference type="VEuPathDB" id="AmoebaDB:NAEGRDRAFT_54893"/>